<keyword evidence="4" id="KW-1185">Reference proteome</keyword>
<dbReference type="Proteomes" id="UP000054820">
    <property type="component" value="Unassembled WGS sequence"/>
</dbReference>
<dbReference type="InterPro" id="IPR000182">
    <property type="entry name" value="GNAT_dom"/>
</dbReference>
<dbReference type="AlphaFoldDB" id="A0A378L980"/>
<name>A0A378L980_9GAMM</name>
<gene>
    <name evidence="2" type="ORF">Lstg_0262</name>
    <name evidence="3" type="ORF">NCTC11991_01884</name>
</gene>
<dbReference type="Proteomes" id="UP000255110">
    <property type="component" value="Unassembled WGS sequence"/>
</dbReference>
<organism evidence="3 5">
    <name type="scientific">Legionella steigerwaltii</name>
    <dbReference type="NCBI Taxonomy" id="460"/>
    <lineage>
        <taxon>Bacteria</taxon>
        <taxon>Pseudomonadati</taxon>
        <taxon>Pseudomonadota</taxon>
        <taxon>Gammaproteobacteria</taxon>
        <taxon>Legionellales</taxon>
        <taxon>Legionellaceae</taxon>
        <taxon>Legionella</taxon>
    </lineage>
</organism>
<dbReference type="OrthoDB" id="5295305at2"/>
<sequence length="210" mass="24743">MSDSLIMPKNKTKVSMLVPEILIGTTIRMEPLSIRHYDCLRSPADDARIWTYMPNKANGMFYESWFQDCLMKQMQGMQLTYVIRRLKDNELIGSRAYYEIEPQHKKLEVGYGWLTPSVWGKRYNHESLLLLFQNAFETWNINRVQIATDPRNVKNYNTLKKLGAIHEGILRQHMIHHNGQVTDTALFSILAEEWPGVKKRLVERLKRVEY</sequence>
<dbReference type="SUPFAM" id="SSF55729">
    <property type="entry name" value="Acyl-CoA N-acyltransferases (Nat)"/>
    <property type="match status" value="1"/>
</dbReference>
<accession>A0A378L980</accession>
<dbReference type="RefSeq" id="WP_058475851.1">
    <property type="nucleotide sequence ID" value="NZ_CAAAIO010000003.1"/>
</dbReference>
<proteinExistence type="predicted"/>
<dbReference type="PANTHER" id="PTHR43610">
    <property type="entry name" value="BLL6696 PROTEIN"/>
    <property type="match status" value="1"/>
</dbReference>
<reference evidence="3 5" key="2">
    <citation type="submission" date="2018-06" db="EMBL/GenBank/DDBJ databases">
        <authorList>
            <consortium name="Pathogen Informatics"/>
            <person name="Doyle S."/>
        </authorList>
    </citation>
    <scope>NUCLEOTIDE SEQUENCE [LARGE SCALE GENOMIC DNA]</scope>
    <source>
        <strain evidence="3 5">NCTC11991</strain>
    </source>
</reference>
<dbReference type="PANTHER" id="PTHR43610:SF1">
    <property type="entry name" value="N-ACETYLTRANSFERASE DOMAIN-CONTAINING PROTEIN"/>
    <property type="match status" value="1"/>
</dbReference>
<evidence type="ECO:0000313" key="4">
    <source>
        <dbReference type="Proteomes" id="UP000054820"/>
    </source>
</evidence>
<evidence type="ECO:0000313" key="3">
    <source>
        <dbReference type="EMBL" id="STY23277.1"/>
    </source>
</evidence>
<dbReference type="GO" id="GO:0016747">
    <property type="term" value="F:acyltransferase activity, transferring groups other than amino-acyl groups"/>
    <property type="evidence" value="ECO:0007669"/>
    <property type="project" value="InterPro"/>
</dbReference>
<dbReference type="Pfam" id="PF13302">
    <property type="entry name" value="Acetyltransf_3"/>
    <property type="match status" value="1"/>
</dbReference>
<dbReference type="EMBL" id="UGOY01000001">
    <property type="protein sequence ID" value="STY23277.1"/>
    <property type="molecule type" value="Genomic_DNA"/>
</dbReference>
<dbReference type="EMBL" id="LNYZ01000001">
    <property type="protein sequence ID" value="KTD81035.1"/>
    <property type="molecule type" value="Genomic_DNA"/>
</dbReference>
<dbReference type="STRING" id="460.Lstg_0262"/>
<keyword evidence="3" id="KW-0808">Transferase</keyword>
<reference evidence="2 4" key="1">
    <citation type="submission" date="2015-11" db="EMBL/GenBank/DDBJ databases">
        <title>Genomic analysis of 38 Legionella species identifies large and diverse effector repertoires.</title>
        <authorList>
            <person name="Burstein D."/>
            <person name="Amaro F."/>
            <person name="Zusman T."/>
            <person name="Lifshitz Z."/>
            <person name="Cohen O."/>
            <person name="Gilbert J.A."/>
            <person name="Pupko T."/>
            <person name="Shuman H.A."/>
            <person name="Segal G."/>
        </authorList>
    </citation>
    <scope>NUCLEOTIDE SEQUENCE [LARGE SCALE GENOMIC DNA]</scope>
    <source>
        <strain evidence="2 4">SC-18-C9</strain>
    </source>
</reference>
<dbReference type="InterPro" id="IPR016181">
    <property type="entry name" value="Acyl_CoA_acyltransferase"/>
</dbReference>
<protein>
    <submittedName>
        <fullName evidence="3">GNAT family acetyltransferase</fullName>
    </submittedName>
</protein>
<evidence type="ECO:0000313" key="5">
    <source>
        <dbReference type="Proteomes" id="UP000255110"/>
    </source>
</evidence>
<dbReference type="Gene3D" id="3.40.630.30">
    <property type="match status" value="1"/>
</dbReference>
<evidence type="ECO:0000259" key="1">
    <source>
        <dbReference type="Pfam" id="PF13302"/>
    </source>
</evidence>
<feature type="domain" description="N-acetyltransferase" evidence="1">
    <location>
        <begin position="29"/>
        <end position="164"/>
    </location>
</feature>
<evidence type="ECO:0000313" key="2">
    <source>
        <dbReference type="EMBL" id="KTD81035.1"/>
    </source>
</evidence>